<feature type="domain" description="MacB-like periplasmic core" evidence="9">
    <location>
        <begin position="2"/>
        <end position="219"/>
    </location>
</feature>
<evidence type="ECO:0000313" key="11">
    <source>
        <dbReference type="Proteomes" id="UP000288227"/>
    </source>
</evidence>
<keyword evidence="4 7" id="KW-0812">Transmembrane</keyword>
<dbReference type="Proteomes" id="UP000288227">
    <property type="component" value="Unassembled WGS sequence"/>
</dbReference>
<keyword evidence="3" id="KW-1003">Cell membrane</keyword>
<dbReference type="PANTHER" id="PTHR30489">
    <property type="entry name" value="LIPOPROTEIN-RELEASING SYSTEM TRANSMEMBRANE PROTEIN LOLE"/>
    <property type="match status" value="1"/>
</dbReference>
<evidence type="ECO:0000256" key="7">
    <source>
        <dbReference type="SAM" id="Phobius"/>
    </source>
</evidence>
<evidence type="ECO:0000256" key="1">
    <source>
        <dbReference type="ARBA" id="ARBA00004651"/>
    </source>
</evidence>
<comment type="subcellular location">
    <subcellularLocation>
        <location evidence="1">Cell membrane</location>
        <topology evidence="1">Multi-pass membrane protein</topology>
    </subcellularLocation>
</comment>
<keyword evidence="6 7" id="KW-0472">Membrane</keyword>
<sequence length="379" mass="41891">MVVVAFITAALVIVLSVFNGLGDLLRALNNSFDPEIKIEAVEGKTFAMTDSLLQKIKAVEGVEIVTEVLEDYAYLRYRDANQIITLKGVSENFIDQQRINNSIVAGKLALHENNVDYALIGRGIEYNLSIVVNDPLFPLQLYYIKSAKLTGLDPSKLYNKRNIIPGAVFSIVQNFDDNYVVVPLAFAQDLMDTGDKRTSLEIKTKAAVNLNQVQENLKQTLGNNFSVLSHEEQHQDLYRLLNMEKLFTFLAFTLLLGIGAINIFFSLMMLALDKKKDISVLMAMGADGKLIQKIFLSEGLFIAMLGTSCGLLLGGALVWLQMQFSFVSMGMESAITDGYPIKPVLSDFLLTLTVVAVITMLISLRPAHLAARSATVEHL</sequence>
<dbReference type="PANTHER" id="PTHR30489:SF0">
    <property type="entry name" value="LIPOPROTEIN-RELEASING SYSTEM TRANSMEMBRANE PROTEIN LOLE"/>
    <property type="match status" value="1"/>
</dbReference>
<feature type="transmembrane region" description="Helical" evidence="7">
    <location>
        <begin position="299"/>
        <end position="324"/>
    </location>
</feature>
<dbReference type="GO" id="GO:0098797">
    <property type="term" value="C:plasma membrane protein complex"/>
    <property type="evidence" value="ECO:0007669"/>
    <property type="project" value="TreeGrafter"/>
</dbReference>
<protein>
    <submittedName>
        <fullName evidence="10">ABC transporter permease</fullName>
    </submittedName>
</protein>
<dbReference type="GO" id="GO:0044874">
    <property type="term" value="P:lipoprotein localization to outer membrane"/>
    <property type="evidence" value="ECO:0007669"/>
    <property type="project" value="TreeGrafter"/>
</dbReference>
<name>A0A401U8D3_9BACT</name>
<dbReference type="InterPro" id="IPR051447">
    <property type="entry name" value="Lipoprotein-release_system"/>
</dbReference>
<reference evidence="10 11" key="1">
    <citation type="submission" date="2018-11" db="EMBL/GenBank/DDBJ databases">
        <title>Chryseotalea sanarue gen. nov., sp., nov., a member of the family Cytophagaceae, isolated from a brackish lake in Hamamatsu Japan.</title>
        <authorList>
            <person name="Maejima Y."/>
            <person name="Iino T."/>
            <person name="Muraguchi Y."/>
            <person name="Fukuda K."/>
            <person name="Ohkuma M."/>
            <person name="Moriuchi R."/>
            <person name="Dohra H."/>
            <person name="Kimbara K."/>
            <person name="Shintani M."/>
        </authorList>
    </citation>
    <scope>NUCLEOTIDE SEQUENCE [LARGE SCALE GENOMIC DNA]</scope>
    <source>
        <strain evidence="10 11">Ys</strain>
    </source>
</reference>
<evidence type="ECO:0000256" key="4">
    <source>
        <dbReference type="ARBA" id="ARBA00022692"/>
    </source>
</evidence>
<gene>
    <name evidence="10" type="ORF">SanaruYs_13730</name>
</gene>
<proteinExistence type="inferred from homology"/>
<dbReference type="Pfam" id="PF12704">
    <property type="entry name" value="MacB_PCD"/>
    <property type="match status" value="1"/>
</dbReference>
<evidence type="ECO:0000259" key="9">
    <source>
        <dbReference type="Pfam" id="PF12704"/>
    </source>
</evidence>
<evidence type="ECO:0000256" key="6">
    <source>
        <dbReference type="ARBA" id="ARBA00023136"/>
    </source>
</evidence>
<evidence type="ECO:0000259" key="8">
    <source>
        <dbReference type="Pfam" id="PF02687"/>
    </source>
</evidence>
<evidence type="ECO:0000313" key="10">
    <source>
        <dbReference type="EMBL" id="GCC51153.1"/>
    </source>
</evidence>
<dbReference type="Pfam" id="PF02687">
    <property type="entry name" value="FtsX"/>
    <property type="match status" value="1"/>
</dbReference>
<dbReference type="InterPro" id="IPR025857">
    <property type="entry name" value="MacB_PCD"/>
</dbReference>
<comment type="similarity">
    <text evidence="2">Belongs to the ABC-4 integral membrane protein family. LolC/E subfamily.</text>
</comment>
<evidence type="ECO:0000256" key="3">
    <source>
        <dbReference type="ARBA" id="ARBA00022475"/>
    </source>
</evidence>
<keyword evidence="11" id="KW-1185">Reference proteome</keyword>
<dbReference type="EMBL" id="BHXQ01000002">
    <property type="protein sequence ID" value="GCC51153.1"/>
    <property type="molecule type" value="Genomic_DNA"/>
</dbReference>
<dbReference type="InterPro" id="IPR003838">
    <property type="entry name" value="ABC3_permease_C"/>
</dbReference>
<feature type="domain" description="ABC3 transporter permease C-terminal" evidence="8">
    <location>
        <begin position="250"/>
        <end position="369"/>
    </location>
</feature>
<keyword evidence="5 7" id="KW-1133">Transmembrane helix</keyword>
<feature type="transmembrane region" description="Helical" evidence="7">
    <location>
        <begin position="246"/>
        <end position="272"/>
    </location>
</feature>
<dbReference type="OrthoDB" id="1522724at2"/>
<accession>A0A401U8D3</accession>
<comment type="caution">
    <text evidence="10">The sequence shown here is derived from an EMBL/GenBank/DDBJ whole genome shotgun (WGS) entry which is preliminary data.</text>
</comment>
<evidence type="ECO:0000256" key="2">
    <source>
        <dbReference type="ARBA" id="ARBA00005236"/>
    </source>
</evidence>
<evidence type="ECO:0000256" key="5">
    <source>
        <dbReference type="ARBA" id="ARBA00022989"/>
    </source>
</evidence>
<dbReference type="AlphaFoldDB" id="A0A401U8D3"/>
<feature type="transmembrane region" description="Helical" evidence="7">
    <location>
        <begin position="344"/>
        <end position="364"/>
    </location>
</feature>
<organism evidence="10 11">
    <name type="scientific">Chryseotalea sanaruensis</name>
    <dbReference type="NCBI Taxonomy" id="2482724"/>
    <lineage>
        <taxon>Bacteria</taxon>
        <taxon>Pseudomonadati</taxon>
        <taxon>Bacteroidota</taxon>
        <taxon>Cytophagia</taxon>
        <taxon>Cytophagales</taxon>
        <taxon>Chryseotaleaceae</taxon>
        <taxon>Chryseotalea</taxon>
    </lineage>
</organism>